<dbReference type="Pfam" id="PF00690">
    <property type="entry name" value="Cation_ATPase_N"/>
    <property type="match status" value="1"/>
</dbReference>
<dbReference type="PANTHER" id="PTHR43294:SF20">
    <property type="entry name" value="P-TYPE ATPASE"/>
    <property type="match status" value="1"/>
</dbReference>
<dbReference type="InterPro" id="IPR004014">
    <property type="entry name" value="ATPase_P-typ_cation-transptr_N"/>
</dbReference>
<evidence type="ECO:0000256" key="7">
    <source>
        <dbReference type="ARBA" id="ARBA00022989"/>
    </source>
</evidence>
<dbReference type="PRINTS" id="PR00119">
    <property type="entry name" value="CATATPASE"/>
</dbReference>
<name>A0AAU7JG62_9HYPH</name>
<feature type="transmembrane region" description="Helical" evidence="10">
    <location>
        <begin position="766"/>
        <end position="786"/>
    </location>
</feature>
<dbReference type="GO" id="GO:0006883">
    <property type="term" value="P:intracellular sodium ion homeostasis"/>
    <property type="evidence" value="ECO:0007669"/>
    <property type="project" value="TreeGrafter"/>
</dbReference>
<dbReference type="InterPro" id="IPR023298">
    <property type="entry name" value="ATPase_P-typ_TM_dom_sf"/>
</dbReference>
<keyword evidence="7 10" id="KW-1133">Transmembrane helix</keyword>
<dbReference type="EMBL" id="CP157484">
    <property type="protein sequence ID" value="XBO39278.1"/>
    <property type="molecule type" value="Genomic_DNA"/>
</dbReference>
<dbReference type="InterPro" id="IPR008250">
    <property type="entry name" value="ATPase_P-typ_transduc_dom_A_sf"/>
</dbReference>
<dbReference type="InterPro" id="IPR001757">
    <property type="entry name" value="P_typ_ATPase"/>
</dbReference>
<dbReference type="Gene3D" id="1.20.1110.10">
    <property type="entry name" value="Calcium-transporting ATPase, transmembrane domain"/>
    <property type="match status" value="2"/>
</dbReference>
<evidence type="ECO:0000313" key="12">
    <source>
        <dbReference type="EMBL" id="XBO39278.1"/>
    </source>
</evidence>
<dbReference type="InterPro" id="IPR059000">
    <property type="entry name" value="ATPase_P-type_domA"/>
</dbReference>
<dbReference type="Gene3D" id="3.40.1110.10">
    <property type="entry name" value="Calcium-transporting ATPase, cytoplasmic domain N"/>
    <property type="match status" value="2"/>
</dbReference>
<feature type="compositionally biased region" description="Basic and acidic residues" evidence="9">
    <location>
        <begin position="9"/>
        <end position="18"/>
    </location>
</feature>
<dbReference type="Pfam" id="PF00122">
    <property type="entry name" value="E1-E2_ATPase"/>
    <property type="match status" value="1"/>
</dbReference>
<organism evidence="12">
    <name type="scientific">Alsobacter sp. KACC 23698</name>
    <dbReference type="NCBI Taxonomy" id="3149229"/>
    <lineage>
        <taxon>Bacteria</taxon>
        <taxon>Pseudomonadati</taxon>
        <taxon>Pseudomonadota</taxon>
        <taxon>Alphaproteobacteria</taxon>
        <taxon>Hyphomicrobiales</taxon>
        <taxon>Alsobacteraceae</taxon>
        <taxon>Alsobacter</taxon>
    </lineage>
</organism>
<feature type="transmembrane region" description="Helical" evidence="10">
    <location>
        <begin position="627"/>
        <end position="647"/>
    </location>
</feature>
<comment type="similarity">
    <text evidence="2">Belongs to the cation transport ATPase (P-type) (TC 3.A.3) family. Type IIA subfamily.</text>
</comment>
<evidence type="ECO:0000256" key="4">
    <source>
        <dbReference type="ARBA" id="ARBA00022741"/>
    </source>
</evidence>
<dbReference type="SUPFAM" id="SSF81665">
    <property type="entry name" value="Calcium ATPase, transmembrane domain M"/>
    <property type="match status" value="1"/>
</dbReference>
<dbReference type="GO" id="GO:0005886">
    <property type="term" value="C:plasma membrane"/>
    <property type="evidence" value="ECO:0007669"/>
    <property type="project" value="TreeGrafter"/>
</dbReference>
<dbReference type="SFLD" id="SFLDF00027">
    <property type="entry name" value="p-type_atpase"/>
    <property type="match status" value="1"/>
</dbReference>
<dbReference type="Gene3D" id="3.40.50.1000">
    <property type="entry name" value="HAD superfamily/HAD-like"/>
    <property type="match status" value="2"/>
</dbReference>
<keyword evidence="4" id="KW-0547">Nucleotide-binding</keyword>
<dbReference type="GO" id="GO:0030007">
    <property type="term" value="P:intracellular potassium ion homeostasis"/>
    <property type="evidence" value="ECO:0007669"/>
    <property type="project" value="TreeGrafter"/>
</dbReference>
<dbReference type="GO" id="GO:0005391">
    <property type="term" value="F:P-type sodium:potassium-exchanging transporter activity"/>
    <property type="evidence" value="ECO:0007669"/>
    <property type="project" value="TreeGrafter"/>
</dbReference>
<keyword evidence="5" id="KW-0067">ATP-binding</keyword>
<dbReference type="Pfam" id="PF00689">
    <property type="entry name" value="Cation_ATPase_C"/>
    <property type="match status" value="1"/>
</dbReference>
<dbReference type="Gene3D" id="2.70.150.10">
    <property type="entry name" value="Calcium-transporting ATPase, cytoplasmic transduction domain A"/>
    <property type="match status" value="1"/>
</dbReference>
<evidence type="ECO:0000256" key="3">
    <source>
        <dbReference type="ARBA" id="ARBA00022692"/>
    </source>
</evidence>
<dbReference type="PANTHER" id="PTHR43294">
    <property type="entry name" value="SODIUM/POTASSIUM-TRANSPORTING ATPASE SUBUNIT ALPHA"/>
    <property type="match status" value="1"/>
</dbReference>
<dbReference type="SUPFAM" id="SSF56784">
    <property type="entry name" value="HAD-like"/>
    <property type="match status" value="1"/>
</dbReference>
<feature type="transmembrane region" description="Helical" evidence="10">
    <location>
        <begin position="258"/>
        <end position="282"/>
    </location>
</feature>
<feature type="transmembrane region" description="Helical" evidence="10">
    <location>
        <begin position="653"/>
        <end position="674"/>
    </location>
</feature>
<feature type="domain" description="Cation-transporting P-type ATPase N-terminal" evidence="11">
    <location>
        <begin position="2"/>
        <end position="57"/>
    </location>
</feature>
<dbReference type="GO" id="GO:0016887">
    <property type="term" value="F:ATP hydrolysis activity"/>
    <property type="evidence" value="ECO:0007669"/>
    <property type="project" value="InterPro"/>
</dbReference>
<dbReference type="SFLD" id="SFLDS00003">
    <property type="entry name" value="Haloacid_Dehalogenase"/>
    <property type="match status" value="1"/>
</dbReference>
<reference evidence="12" key="1">
    <citation type="submission" date="2024-05" db="EMBL/GenBank/DDBJ databases">
        <authorList>
            <person name="Kim S."/>
            <person name="Heo J."/>
            <person name="Choi H."/>
            <person name="Choi Y."/>
            <person name="Kwon S.-W."/>
            <person name="Kim Y."/>
        </authorList>
    </citation>
    <scope>NUCLEOTIDE SEQUENCE</scope>
    <source>
        <strain evidence="12">KACC 23698</strain>
    </source>
</reference>
<dbReference type="NCBIfam" id="TIGR01494">
    <property type="entry name" value="ATPase_P-type"/>
    <property type="match status" value="1"/>
</dbReference>
<comment type="subcellular location">
    <subcellularLocation>
        <location evidence="1">Membrane</location>
        <topology evidence="1">Multi-pass membrane protein</topology>
    </subcellularLocation>
</comment>
<gene>
    <name evidence="12" type="ORF">ABEG18_00370</name>
</gene>
<evidence type="ECO:0000256" key="9">
    <source>
        <dbReference type="SAM" id="MobiDB-lite"/>
    </source>
</evidence>
<dbReference type="InterPro" id="IPR018303">
    <property type="entry name" value="ATPase_P-typ_P_site"/>
</dbReference>
<dbReference type="GO" id="GO:0036376">
    <property type="term" value="P:sodium ion export across plasma membrane"/>
    <property type="evidence" value="ECO:0007669"/>
    <property type="project" value="TreeGrafter"/>
</dbReference>
<evidence type="ECO:0000256" key="6">
    <source>
        <dbReference type="ARBA" id="ARBA00022967"/>
    </source>
</evidence>
<dbReference type="PROSITE" id="PS00154">
    <property type="entry name" value="ATPASE_E1_E2"/>
    <property type="match status" value="1"/>
</dbReference>
<protein>
    <submittedName>
        <fullName evidence="12">Cation-translocating P-type ATPase</fullName>
    </submittedName>
</protein>
<keyword evidence="8 10" id="KW-0472">Membrane</keyword>
<dbReference type="GO" id="GO:1990573">
    <property type="term" value="P:potassium ion import across plasma membrane"/>
    <property type="evidence" value="ECO:0007669"/>
    <property type="project" value="TreeGrafter"/>
</dbReference>
<dbReference type="SUPFAM" id="SSF81653">
    <property type="entry name" value="Calcium ATPase, transduction domain A"/>
    <property type="match status" value="1"/>
</dbReference>
<proteinExistence type="inferred from homology"/>
<dbReference type="InterPro" id="IPR036412">
    <property type="entry name" value="HAD-like_sf"/>
</dbReference>
<sequence length="838" mass="88188">MNGLTAEEAAERLRRDGPNELPRSGRRTLPRIVRDVLSEPMLALLAVGGITYLLLGDTVEALILATFASLSIVITIVQESRTERVLEALRDLTSPRALVIRNGERVRIAGREVVQGDIVVLAEGDRVPADAVLVETSDLQVDESLLTGESVSVRKRPASAHESFAGRPGGDDLPMVFSGALVVRGSGLAQVTGTGVRSEIGRIGASLGGLETEAPRLAVQTGRVVRVFAVVSSAVCVFVVIVYGLARGSWLDGVLAGIALGMALLPEEFPVVLAVFMAMGAWRISRARVLTRRAAAIEALGSATVLCADKTGTLTENRMSIAEIRLGDGSAHEPKSQDPAVRAVIEAGTLASAPHPTDPMEIAFHALRQEGVPSAELVRSYPLRPDLLAMTQVWRTPRATGCVAAAKGAPEAVARLCGLGTSELKLLTDAVEAMASGGRRVLGVAMATWEAGDLPDEQTAFRFTLQGLVGLEDPLRPAVPAAVAECRAAGIRVVMITGDYPSTARAIARQAGLADGTLLTGEELATLDGEALQERVRTTTVFARIMPEQKLRIVQVLKANGEVVAMTGDGVNDAPSLKAAHIGIAMGGRGTDVAREAAALVLLDDDFGAIATAVRLGRRIYDNLRKAMGFIFAVHVPIAGLTLAPLLLGWPPLFGPVHIAILEMVIDPICSLVFEAEPEENDVMRRPPRDPDALLFTPGLIVAGLLQGVLAFAATAGVVWLSSVRGMGPDEVRAAAFVALVLSLLALVFANRSFSASMLGALRRPSWALLAVLAAVAVALSCLLMWPPLRSLFRFAPLHADDLAAATLAAIALLTTLEGLKGLASTRVIGSPGWARPR</sequence>
<evidence type="ECO:0000259" key="11">
    <source>
        <dbReference type="SMART" id="SM00831"/>
    </source>
</evidence>
<feature type="transmembrane region" description="Helical" evidence="10">
    <location>
        <begin position="61"/>
        <end position="77"/>
    </location>
</feature>
<dbReference type="InterPro" id="IPR023214">
    <property type="entry name" value="HAD_sf"/>
</dbReference>
<evidence type="ECO:0000256" key="8">
    <source>
        <dbReference type="ARBA" id="ARBA00023136"/>
    </source>
</evidence>
<evidence type="ECO:0000256" key="5">
    <source>
        <dbReference type="ARBA" id="ARBA00022840"/>
    </source>
</evidence>
<dbReference type="InterPro" id="IPR050510">
    <property type="entry name" value="Cation_transp_ATPase_P-type"/>
</dbReference>
<evidence type="ECO:0000256" key="1">
    <source>
        <dbReference type="ARBA" id="ARBA00004141"/>
    </source>
</evidence>
<keyword evidence="6" id="KW-1278">Translocase</keyword>
<feature type="transmembrane region" description="Helical" evidence="10">
    <location>
        <begin position="36"/>
        <end position="55"/>
    </location>
</feature>
<feature type="transmembrane region" description="Helical" evidence="10">
    <location>
        <begin position="224"/>
        <end position="246"/>
    </location>
</feature>
<dbReference type="GO" id="GO:0005524">
    <property type="term" value="F:ATP binding"/>
    <property type="evidence" value="ECO:0007669"/>
    <property type="project" value="UniProtKB-KW"/>
</dbReference>
<feature type="transmembrane region" description="Helical" evidence="10">
    <location>
        <begin position="695"/>
        <end position="722"/>
    </location>
</feature>
<dbReference type="PRINTS" id="PR00120">
    <property type="entry name" value="HATPASE"/>
</dbReference>
<dbReference type="InterPro" id="IPR044492">
    <property type="entry name" value="P_typ_ATPase_HD_dom"/>
</dbReference>
<feature type="transmembrane region" description="Helical" evidence="10">
    <location>
        <begin position="798"/>
        <end position="817"/>
    </location>
</feature>
<feature type="transmembrane region" description="Helical" evidence="10">
    <location>
        <begin position="734"/>
        <end position="754"/>
    </location>
</feature>
<evidence type="ECO:0000256" key="10">
    <source>
        <dbReference type="SAM" id="Phobius"/>
    </source>
</evidence>
<accession>A0AAU7JG62</accession>
<dbReference type="SMART" id="SM00831">
    <property type="entry name" value="Cation_ATPase_N"/>
    <property type="match status" value="1"/>
</dbReference>
<evidence type="ECO:0000256" key="2">
    <source>
        <dbReference type="ARBA" id="ARBA00005675"/>
    </source>
</evidence>
<dbReference type="GO" id="GO:1902600">
    <property type="term" value="P:proton transmembrane transport"/>
    <property type="evidence" value="ECO:0007669"/>
    <property type="project" value="TreeGrafter"/>
</dbReference>
<dbReference type="AlphaFoldDB" id="A0AAU7JG62"/>
<dbReference type="SFLD" id="SFLDG00002">
    <property type="entry name" value="C1.7:_P-type_atpase_like"/>
    <property type="match status" value="1"/>
</dbReference>
<dbReference type="InterPro" id="IPR023299">
    <property type="entry name" value="ATPase_P-typ_cyto_dom_N"/>
</dbReference>
<keyword evidence="3 10" id="KW-0812">Transmembrane</keyword>
<dbReference type="Pfam" id="PF00702">
    <property type="entry name" value="Hydrolase"/>
    <property type="match status" value="1"/>
</dbReference>
<feature type="region of interest" description="Disordered" evidence="9">
    <location>
        <begin position="1"/>
        <end position="24"/>
    </location>
</feature>
<dbReference type="InterPro" id="IPR006068">
    <property type="entry name" value="ATPase_P-typ_cation-transptr_C"/>
</dbReference>